<evidence type="ECO:0000313" key="3">
    <source>
        <dbReference type="Proteomes" id="UP000035642"/>
    </source>
</evidence>
<feature type="transmembrane region" description="Helical" evidence="1">
    <location>
        <begin position="20"/>
        <end position="38"/>
    </location>
</feature>
<dbReference type="GO" id="GO:0016020">
    <property type="term" value="C:membrane"/>
    <property type="evidence" value="ECO:0007669"/>
    <property type="project" value="InterPro"/>
</dbReference>
<dbReference type="WBParaSite" id="ACAC_0000645601-mRNA-1">
    <property type="protein sequence ID" value="ACAC_0000645601-mRNA-1"/>
    <property type="gene ID" value="ACAC_0000645601"/>
</dbReference>
<dbReference type="GO" id="GO:0005230">
    <property type="term" value="F:extracellular ligand-gated monoatomic ion channel activity"/>
    <property type="evidence" value="ECO:0007669"/>
    <property type="project" value="UniProtKB-ARBA"/>
</dbReference>
<dbReference type="InterPro" id="IPR006201">
    <property type="entry name" value="Neur_channel"/>
</dbReference>
<dbReference type="PRINTS" id="PR00253">
    <property type="entry name" value="GABAARECEPTR"/>
</dbReference>
<name>A0A0K0D8R1_ANGCA</name>
<dbReference type="InterPro" id="IPR036719">
    <property type="entry name" value="Neuro-gated_channel_TM_sf"/>
</dbReference>
<evidence type="ECO:0000259" key="2">
    <source>
        <dbReference type="Pfam" id="PF02932"/>
    </source>
</evidence>
<feature type="transmembrane region" description="Helical" evidence="1">
    <location>
        <begin position="50"/>
        <end position="73"/>
    </location>
</feature>
<organism evidence="3 4">
    <name type="scientific">Angiostrongylus cantonensis</name>
    <name type="common">Rat lungworm</name>
    <dbReference type="NCBI Taxonomy" id="6313"/>
    <lineage>
        <taxon>Eukaryota</taxon>
        <taxon>Metazoa</taxon>
        <taxon>Ecdysozoa</taxon>
        <taxon>Nematoda</taxon>
        <taxon>Chromadorea</taxon>
        <taxon>Rhabditida</taxon>
        <taxon>Rhabditina</taxon>
        <taxon>Rhabditomorpha</taxon>
        <taxon>Strongyloidea</taxon>
        <taxon>Metastrongylidae</taxon>
        <taxon>Angiostrongylus</taxon>
    </lineage>
</organism>
<evidence type="ECO:0000256" key="1">
    <source>
        <dbReference type="SAM" id="Phobius"/>
    </source>
</evidence>
<accession>A0A0K0D8R1</accession>
<reference evidence="3" key="1">
    <citation type="submission" date="2012-09" db="EMBL/GenBank/DDBJ databases">
        <authorList>
            <person name="Martin A.A."/>
        </authorList>
    </citation>
    <scope>NUCLEOTIDE SEQUENCE</scope>
</reference>
<keyword evidence="1" id="KW-1133">Transmembrane helix</keyword>
<dbReference type="AlphaFoldDB" id="A0A0K0D8R1"/>
<sequence length="119" mass="13269">MKNFSWVSFALGPRAIPARTMLGVNALLAMIFQFGNIMRNLPRVSYIKAIDVWMLVSMTFIFCTLLELAIVGYKVRDESKVIGRGTAKKTKVSFNNVCSTFDFSKGTIQSSGFFVVHSS</sequence>
<dbReference type="CDD" id="cd19049">
    <property type="entry name" value="LGIC_TM_anion"/>
    <property type="match status" value="1"/>
</dbReference>
<feature type="domain" description="Neurotransmitter-gated ion-channel transmembrane" evidence="2">
    <location>
        <begin position="4"/>
        <end position="103"/>
    </location>
</feature>
<evidence type="ECO:0000313" key="4">
    <source>
        <dbReference type="WBParaSite" id="ACAC_0000645601-mRNA-1"/>
    </source>
</evidence>
<dbReference type="GO" id="GO:0004888">
    <property type="term" value="F:transmembrane signaling receptor activity"/>
    <property type="evidence" value="ECO:0007669"/>
    <property type="project" value="InterPro"/>
</dbReference>
<dbReference type="Proteomes" id="UP000035642">
    <property type="component" value="Unassembled WGS sequence"/>
</dbReference>
<dbReference type="InterPro" id="IPR006029">
    <property type="entry name" value="Neurotrans-gated_channel_TM"/>
</dbReference>
<dbReference type="Pfam" id="PF02932">
    <property type="entry name" value="Neur_chan_memb"/>
    <property type="match status" value="1"/>
</dbReference>
<dbReference type="InterPro" id="IPR006028">
    <property type="entry name" value="GABAA/Glycine_rcpt"/>
</dbReference>
<keyword evidence="1" id="KW-0472">Membrane</keyword>
<reference evidence="4" key="2">
    <citation type="submission" date="2017-02" db="UniProtKB">
        <authorList>
            <consortium name="WormBaseParasite"/>
        </authorList>
    </citation>
    <scope>IDENTIFICATION</scope>
</reference>
<dbReference type="PANTHER" id="PTHR18945">
    <property type="entry name" value="NEUROTRANSMITTER GATED ION CHANNEL"/>
    <property type="match status" value="1"/>
</dbReference>
<keyword evidence="1" id="KW-0812">Transmembrane</keyword>
<proteinExistence type="predicted"/>
<dbReference type="STRING" id="6313.A0A0K0D8R1"/>
<dbReference type="InterPro" id="IPR038050">
    <property type="entry name" value="Neuro_actylchol_rec"/>
</dbReference>
<protein>
    <submittedName>
        <fullName evidence="4">Neur_chan_memb domain-containing protein</fullName>
    </submittedName>
</protein>
<dbReference type="Gene3D" id="1.20.58.390">
    <property type="entry name" value="Neurotransmitter-gated ion-channel transmembrane domain"/>
    <property type="match status" value="1"/>
</dbReference>
<keyword evidence="3" id="KW-1185">Reference proteome</keyword>
<dbReference type="SUPFAM" id="SSF90112">
    <property type="entry name" value="Neurotransmitter-gated ion-channel transmembrane pore"/>
    <property type="match status" value="1"/>
</dbReference>